<organism evidence="3 4">
    <name type="scientific">Trapa incisa</name>
    <dbReference type="NCBI Taxonomy" id="236973"/>
    <lineage>
        <taxon>Eukaryota</taxon>
        <taxon>Viridiplantae</taxon>
        <taxon>Streptophyta</taxon>
        <taxon>Embryophyta</taxon>
        <taxon>Tracheophyta</taxon>
        <taxon>Spermatophyta</taxon>
        <taxon>Magnoliopsida</taxon>
        <taxon>eudicotyledons</taxon>
        <taxon>Gunneridae</taxon>
        <taxon>Pentapetalae</taxon>
        <taxon>rosids</taxon>
        <taxon>malvids</taxon>
        <taxon>Myrtales</taxon>
        <taxon>Lythraceae</taxon>
        <taxon>Trapa</taxon>
    </lineage>
</organism>
<feature type="domain" description="VAN3-binding protein-like auxin canalisation" evidence="1">
    <location>
        <begin position="27"/>
        <end position="287"/>
    </location>
</feature>
<gene>
    <name evidence="3" type="ORF">SAY87_030455</name>
</gene>
<dbReference type="GO" id="GO:0010305">
    <property type="term" value="P:leaf vascular tissue pattern formation"/>
    <property type="evidence" value="ECO:0007669"/>
    <property type="project" value="TreeGrafter"/>
</dbReference>
<evidence type="ECO:0000259" key="2">
    <source>
        <dbReference type="Pfam" id="PF08458"/>
    </source>
</evidence>
<dbReference type="Pfam" id="PF05703">
    <property type="entry name" value="Auxin_canalis"/>
    <property type="match status" value="1"/>
</dbReference>
<dbReference type="InterPro" id="IPR013666">
    <property type="entry name" value="PH_pln"/>
</dbReference>
<dbReference type="GO" id="GO:0009734">
    <property type="term" value="P:auxin-activated signaling pathway"/>
    <property type="evidence" value="ECO:0007669"/>
    <property type="project" value="TreeGrafter"/>
</dbReference>
<proteinExistence type="predicted"/>
<dbReference type="AlphaFoldDB" id="A0AAN7QLT2"/>
<protein>
    <recommendedName>
        <fullName evidence="5">VAN3-binding protein-like auxin canalisation domain-containing protein</fullName>
    </recommendedName>
</protein>
<dbReference type="InterPro" id="IPR040269">
    <property type="entry name" value="VAB"/>
</dbReference>
<dbReference type="EMBL" id="JAXIOK010000005">
    <property type="protein sequence ID" value="KAK4769923.1"/>
    <property type="molecule type" value="Genomic_DNA"/>
</dbReference>
<dbReference type="Pfam" id="PF08458">
    <property type="entry name" value="PH_2"/>
    <property type="match status" value="1"/>
</dbReference>
<comment type="caution">
    <text evidence="3">The sequence shown here is derived from an EMBL/GenBank/DDBJ whole genome shotgun (WGS) entry which is preliminary data.</text>
</comment>
<reference evidence="3 4" key="1">
    <citation type="journal article" date="2023" name="Hortic Res">
        <title>Pangenome of water caltrop reveals structural variations and asymmetric subgenome divergence after allopolyploidization.</title>
        <authorList>
            <person name="Zhang X."/>
            <person name="Chen Y."/>
            <person name="Wang L."/>
            <person name="Yuan Y."/>
            <person name="Fang M."/>
            <person name="Shi L."/>
            <person name="Lu R."/>
            <person name="Comes H.P."/>
            <person name="Ma Y."/>
            <person name="Chen Y."/>
            <person name="Huang G."/>
            <person name="Zhou Y."/>
            <person name="Zheng Z."/>
            <person name="Qiu Y."/>
        </authorList>
    </citation>
    <scope>NUCLEOTIDE SEQUENCE [LARGE SCALE GENOMIC DNA]</scope>
    <source>
        <tissue evidence="3">Roots</tissue>
    </source>
</reference>
<keyword evidence="4" id="KW-1185">Reference proteome</keyword>
<feature type="domain" description="Pleckstrin-like plant" evidence="2">
    <location>
        <begin position="309"/>
        <end position="396"/>
    </location>
</feature>
<dbReference type="Proteomes" id="UP001345219">
    <property type="component" value="Chromosome 24"/>
</dbReference>
<evidence type="ECO:0000259" key="1">
    <source>
        <dbReference type="Pfam" id="PF05703"/>
    </source>
</evidence>
<name>A0AAN7QLT2_9MYRT</name>
<sequence length="419" mass="46550">MYPNEKVQNTFWTRYECMKSVDDNVIESPISFMEYLSRSWSPVASNFLEIFSSNKLLLSLEDTCFSGKYGDGEIEGGDNDQSLFLYNIFDSIEHVGEPTDEEKDKRKPTENIANRMDSLQALFTIDRPYVAAYQPNASFEVSWPKYKHVKGWFRGNPITRLLKWHKHRRKDELRLRTAKLDAALSVARLAAAIAGITGTNIIGMGNLQTNKAMVSCDSSTCNVISFAAALVAVVCAEAAETAGAPRGHIASIINSGFTTQTPGDMVTLTAAAATCLRGAATLRSRTIMAGYFQEEKKLLASCTPLSIIMASGHMKHGLVSIHIKCEKLLLRIVKKYLGAVISCKEYTILDMMEEARKSHGYYLLTLQTDSGDIKILLKNEKQTDMWMSAVSDFLEKHNRGRAGLAVEQLCDMSILSSHV</sequence>
<evidence type="ECO:0000313" key="3">
    <source>
        <dbReference type="EMBL" id="KAK4769923.1"/>
    </source>
</evidence>
<dbReference type="GO" id="GO:0010087">
    <property type="term" value="P:phloem or xylem histogenesis"/>
    <property type="evidence" value="ECO:0007669"/>
    <property type="project" value="TreeGrafter"/>
</dbReference>
<dbReference type="PANTHER" id="PTHR31351:SF30">
    <property type="entry name" value="VAN3-BINDING PROTEIN-LIKE"/>
    <property type="match status" value="1"/>
</dbReference>
<dbReference type="InterPro" id="IPR008546">
    <property type="entry name" value="VAN3-bd-like_auxin_canal"/>
</dbReference>
<evidence type="ECO:0008006" key="5">
    <source>
        <dbReference type="Google" id="ProtNLM"/>
    </source>
</evidence>
<evidence type="ECO:0000313" key="4">
    <source>
        <dbReference type="Proteomes" id="UP001345219"/>
    </source>
</evidence>
<accession>A0AAN7QLT2</accession>
<dbReference type="PANTHER" id="PTHR31351">
    <property type="entry name" value="EXPRESSED PROTEIN"/>
    <property type="match status" value="1"/>
</dbReference>